<dbReference type="AlphaFoldDB" id="A0A1U6IAJ1"/>
<dbReference type="EMBL" id="FVZE01000005">
    <property type="protein sequence ID" value="SLK05023.1"/>
    <property type="molecule type" value="Genomic_DNA"/>
</dbReference>
<accession>A0A1U6IAJ1</accession>
<dbReference type="PROSITE" id="PS50887">
    <property type="entry name" value="GGDEF"/>
    <property type="match status" value="1"/>
</dbReference>
<feature type="transmembrane region" description="Helical" evidence="2">
    <location>
        <begin position="60"/>
        <end position="87"/>
    </location>
</feature>
<dbReference type="InterPro" id="IPR029787">
    <property type="entry name" value="Nucleotide_cyclase"/>
</dbReference>
<name>A0A1U6IAJ1_9SPHN</name>
<dbReference type="Gene3D" id="3.30.70.270">
    <property type="match status" value="1"/>
</dbReference>
<protein>
    <submittedName>
        <fullName evidence="4">Diguanylate cyclase (GGDEF) domain-containing protein</fullName>
    </submittedName>
</protein>
<keyword evidence="5" id="KW-1185">Reference proteome</keyword>
<dbReference type="InterPro" id="IPR052163">
    <property type="entry name" value="DGC-Regulatory_Protein"/>
</dbReference>
<organism evidence="4 5">
    <name type="scientific">Novosphingobium mathurense</name>
    <dbReference type="NCBI Taxonomy" id="428990"/>
    <lineage>
        <taxon>Bacteria</taxon>
        <taxon>Pseudomonadati</taxon>
        <taxon>Pseudomonadota</taxon>
        <taxon>Alphaproteobacteria</taxon>
        <taxon>Sphingomonadales</taxon>
        <taxon>Sphingomonadaceae</taxon>
        <taxon>Novosphingobium</taxon>
    </lineage>
</organism>
<gene>
    <name evidence="4" type="ORF">SAMN06295987_10559</name>
</gene>
<evidence type="ECO:0000313" key="5">
    <source>
        <dbReference type="Proteomes" id="UP000190989"/>
    </source>
</evidence>
<dbReference type="SMART" id="SM00267">
    <property type="entry name" value="GGDEF"/>
    <property type="match status" value="1"/>
</dbReference>
<evidence type="ECO:0000256" key="2">
    <source>
        <dbReference type="SAM" id="Phobius"/>
    </source>
</evidence>
<evidence type="ECO:0000256" key="1">
    <source>
        <dbReference type="SAM" id="MobiDB-lite"/>
    </source>
</evidence>
<evidence type="ECO:0000259" key="3">
    <source>
        <dbReference type="PROSITE" id="PS50887"/>
    </source>
</evidence>
<evidence type="ECO:0000313" key="4">
    <source>
        <dbReference type="EMBL" id="SLK05023.1"/>
    </source>
</evidence>
<dbReference type="PANTHER" id="PTHR46663">
    <property type="entry name" value="DIGUANYLATE CYCLASE DGCT-RELATED"/>
    <property type="match status" value="1"/>
</dbReference>
<dbReference type="PANTHER" id="PTHR46663:SF4">
    <property type="entry name" value="DIGUANYLATE CYCLASE DGCT-RELATED"/>
    <property type="match status" value="1"/>
</dbReference>
<feature type="transmembrane region" description="Helical" evidence="2">
    <location>
        <begin position="107"/>
        <end position="124"/>
    </location>
</feature>
<feature type="region of interest" description="Disordered" evidence="1">
    <location>
        <begin position="317"/>
        <end position="336"/>
    </location>
</feature>
<keyword evidence="2" id="KW-0472">Membrane</keyword>
<dbReference type="NCBIfam" id="TIGR00254">
    <property type="entry name" value="GGDEF"/>
    <property type="match status" value="1"/>
</dbReference>
<proteinExistence type="predicted"/>
<keyword evidence="2" id="KW-0812">Transmembrane</keyword>
<feature type="transmembrane region" description="Helical" evidence="2">
    <location>
        <begin position="31"/>
        <end position="48"/>
    </location>
</feature>
<dbReference type="InterPro" id="IPR000160">
    <property type="entry name" value="GGDEF_dom"/>
</dbReference>
<dbReference type="SUPFAM" id="SSF55073">
    <property type="entry name" value="Nucleotide cyclase"/>
    <property type="match status" value="1"/>
</dbReference>
<keyword evidence="2" id="KW-1133">Transmembrane helix</keyword>
<sequence>MTSRRQTERRWARHDVHGLQHSYLFRVSPRMAWAIVVAMLALVASIEANSSPAMWFGPIYLAIMAFAAWSLNSLVAVAIGLGILGARLATGELAVAASTGPAGTPNLAVRVLGIMIVVLVIGAARKACEREWRAARIDSLTGAWNRSAFFEILRKNQHRGGWHALIYADLDGLKRVNDEEGHAQGDENLKVFAETVRKTIRKGDVFARMGGDEFVIFMKLKDKDAGTAVANRLDTALNTEFGESRFHLSCSLGILLLPEGSTSIDGELRAADELMYMAKKSRSGVLVSTACESGGRIEFSPCPIAKEVPRDDTVVRQADRAHTSEPCMTPDTHAVA</sequence>
<dbReference type="Pfam" id="PF00990">
    <property type="entry name" value="GGDEF"/>
    <property type="match status" value="1"/>
</dbReference>
<dbReference type="CDD" id="cd01949">
    <property type="entry name" value="GGDEF"/>
    <property type="match status" value="1"/>
</dbReference>
<dbReference type="Proteomes" id="UP000190989">
    <property type="component" value="Unassembled WGS sequence"/>
</dbReference>
<dbReference type="InterPro" id="IPR043128">
    <property type="entry name" value="Rev_trsase/Diguanyl_cyclase"/>
</dbReference>
<feature type="domain" description="GGDEF" evidence="3">
    <location>
        <begin position="161"/>
        <end position="290"/>
    </location>
</feature>
<reference evidence="5" key="1">
    <citation type="submission" date="2017-02" db="EMBL/GenBank/DDBJ databases">
        <authorList>
            <person name="Varghese N."/>
            <person name="Submissions S."/>
        </authorList>
    </citation>
    <scope>NUCLEOTIDE SEQUENCE [LARGE SCALE GENOMIC DNA]</scope>
    <source>
        <strain evidence="5">SM117</strain>
    </source>
</reference>
<dbReference type="STRING" id="428990.SAMN06295987_10559"/>